<gene>
    <name evidence="2" type="ORF">DRW48_03885</name>
</gene>
<dbReference type="InterPro" id="IPR004360">
    <property type="entry name" value="Glyas_Fos-R_dOase_dom"/>
</dbReference>
<reference evidence="3" key="1">
    <citation type="submission" date="2018-07" db="EMBL/GenBank/DDBJ databases">
        <title>Genome sequencing of Paracoccus sp. SC2-6.</title>
        <authorList>
            <person name="Heo J."/>
            <person name="Kim S.-J."/>
            <person name="Kwon S.-W."/>
        </authorList>
    </citation>
    <scope>NUCLEOTIDE SEQUENCE [LARGE SCALE GENOMIC DNA]</scope>
    <source>
        <strain evidence="3">SC2-6</strain>
    </source>
</reference>
<dbReference type="AlphaFoldDB" id="A0A344PHV2"/>
<dbReference type="SUPFAM" id="SSF54593">
    <property type="entry name" value="Glyoxalase/Bleomycin resistance protein/Dihydroxybiphenyl dioxygenase"/>
    <property type="match status" value="1"/>
</dbReference>
<proteinExistence type="predicted"/>
<keyword evidence="3" id="KW-1185">Reference proteome</keyword>
<evidence type="ECO:0000313" key="3">
    <source>
        <dbReference type="Proteomes" id="UP000252023"/>
    </source>
</evidence>
<dbReference type="RefSeq" id="WP_114075276.1">
    <property type="nucleotide sequence ID" value="NZ_CP030918.1"/>
</dbReference>
<protein>
    <submittedName>
        <fullName evidence="2">VOC family protein</fullName>
    </submittedName>
</protein>
<dbReference type="EMBL" id="CP030918">
    <property type="protein sequence ID" value="AXC48957.1"/>
    <property type="molecule type" value="Genomic_DNA"/>
</dbReference>
<dbReference type="OrthoDB" id="9807407at2"/>
<sequence>MSAPVIDHVHLRVADFAASRAFYAAVLEAFGGGIEWQGETAFEAGALYVETADENGPSRVHLAFTATDEAQVRAFHAAALAAGGRDNGTPGPRDYHPGYFGAFVLDPDGNNIEAVWHGGDRA</sequence>
<dbReference type="Gene3D" id="3.10.180.10">
    <property type="entry name" value="2,3-Dihydroxybiphenyl 1,2-Dioxygenase, domain 1"/>
    <property type="match status" value="1"/>
</dbReference>
<dbReference type="PANTHER" id="PTHR35006">
    <property type="entry name" value="GLYOXALASE FAMILY PROTEIN (AFU_ORTHOLOGUE AFUA_5G14830)"/>
    <property type="match status" value="1"/>
</dbReference>
<accession>A0A344PHV2</accession>
<dbReference type="Pfam" id="PF00903">
    <property type="entry name" value="Glyoxalase"/>
    <property type="match status" value="1"/>
</dbReference>
<dbReference type="KEGG" id="pars:DRW48_03885"/>
<dbReference type="PROSITE" id="PS51819">
    <property type="entry name" value="VOC"/>
    <property type="match status" value="1"/>
</dbReference>
<dbReference type="PANTHER" id="PTHR35006:SF2">
    <property type="entry name" value="GLYOXALASE FAMILY PROTEIN (AFU_ORTHOLOGUE AFUA_5G14830)"/>
    <property type="match status" value="1"/>
</dbReference>
<dbReference type="InterPro" id="IPR037523">
    <property type="entry name" value="VOC_core"/>
</dbReference>
<evidence type="ECO:0000259" key="1">
    <source>
        <dbReference type="PROSITE" id="PS51819"/>
    </source>
</evidence>
<organism evidence="2 3">
    <name type="scientific">Paracoccus suum</name>
    <dbReference type="NCBI Taxonomy" id="2259340"/>
    <lineage>
        <taxon>Bacteria</taxon>
        <taxon>Pseudomonadati</taxon>
        <taxon>Pseudomonadota</taxon>
        <taxon>Alphaproteobacteria</taxon>
        <taxon>Rhodobacterales</taxon>
        <taxon>Paracoccaceae</taxon>
        <taxon>Paracoccus</taxon>
    </lineage>
</organism>
<dbReference type="InterPro" id="IPR029068">
    <property type="entry name" value="Glyas_Bleomycin-R_OHBP_Dase"/>
</dbReference>
<evidence type="ECO:0000313" key="2">
    <source>
        <dbReference type="EMBL" id="AXC48957.1"/>
    </source>
</evidence>
<feature type="domain" description="VOC" evidence="1">
    <location>
        <begin position="5"/>
        <end position="117"/>
    </location>
</feature>
<name>A0A344PHV2_9RHOB</name>
<dbReference type="Proteomes" id="UP000252023">
    <property type="component" value="Chromosome"/>
</dbReference>